<dbReference type="PANTHER" id="PTHR45745">
    <property type="entry name" value="PHOSPHOMANNOMUTASE 45A"/>
    <property type="match status" value="1"/>
</dbReference>
<evidence type="ECO:0000259" key="15">
    <source>
        <dbReference type="Pfam" id="PF00408"/>
    </source>
</evidence>
<evidence type="ECO:0000256" key="1">
    <source>
        <dbReference type="ARBA" id="ARBA00000443"/>
    </source>
</evidence>
<feature type="domain" description="Alpha-D-phosphohexomutase alpha/beta/alpha" evidence="17">
    <location>
        <begin position="182"/>
        <end position="282"/>
    </location>
</feature>
<dbReference type="GO" id="GO:0004614">
    <property type="term" value="F:phosphoglucomutase activity"/>
    <property type="evidence" value="ECO:0007669"/>
    <property type="project" value="UniProtKB-EC"/>
</dbReference>
<reference evidence="19 20" key="1">
    <citation type="submission" date="2011-08" db="EMBL/GenBank/DDBJ databases">
        <title>The Genome Sequence of Clostridium hathewayi WAL-18680.</title>
        <authorList>
            <consortium name="The Broad Institute Genome Sequencing Platform"/>
            <person name="Earl A."/>
            <person name="Ward D."/>
            <person name="Feldgarden M."/>
            <person name="Gevers D."/>
            <person name="Finegold S.M."/>
            <person name="Summanen P.H."/>
            <person name="Molitoris D.R."/>
            <person name="Song M."/>
            <person name="Daigneault M."/>
            <person name="Allen-Vercoe E."/>
            <person name="Young S.K."/>
            <person name="Zeng Q."/>
            <person name="Gargeya S."/>
            <person name="Fitzgerald M."/>
            <person name="Haas B."/>
            <person name="Abouelleil A."/>
            <person name="Alvarado L."/>
            <person name="Arachchi H.M."/>
            <person name="Berlin A."/>
            <person name="Brown A."/>
            <person name="Chapman S.B."/>
            <person name="Chen Z."/>
            <person name="Dunbar C."/>
            <person name="Freedman E."/>
            <person name="Gearin G."/>
            <person name="Gellesch M."/>
            <person name="Goldberg J."/>
            <person name="Griggs A."/>
            <person name="Gujja S."/>
            <person name="Heiman D."/>
            <person name="Howarth C."/>
            <person name="Larson L."/>
            <person name="Lui A."/>
            <person name="MacDonald P.J.P."/>
            <person name="Montmayeur A."/>
            <person name="Murphy C."/>
            <person name="Neiman D."/>
            <person name="Pearson M."/>
            <person name="Priest M."/>
            <person name="Roberts A."/>
            <person name="Saif S."/>
            <person name="Shea T."/>
            <person name="Shenoy N."/>
            <person name="Sisk P."/>
            <person name="Stolte C."/>
            <person name="Sykes S."/>
            <person name="Wortman J."/>
            <person name="Nusbaum C."/>
            <person name="Birren B."/>
        </authorList>
    </citation>
    <scope>NUCLEOTIDE SEQUENCE [LARGE SCALE GENOMIC DNA]</scope>
    <source>
        <strain evidence="19 20">WAL-18680</strain>
    </source>
</reference>
<dbReference type="PROSITE" id="PS00710">
    <property type="entry name" value="PGM_PMM"/>
    <property type="match status" value="1"/>
</dbReference>
<sequence>MIKFGTGGWRAVIGDEFTRENIQKLSKALADKMKDEGVEEQGIAIGYDRRFLSKESAIWASEVFAAEDIPVKFILGSAPTPLIMFYVMKHELPYGMMITASHNPAVYNGIKVFTRGGRDADEIQTMEMERYIRALEERLEEQACGGVKAASLNRDGKPGVEIMDYEKGMETGIIQEINPLNEYLDNIINAVDMQAIRDRGLRIAIDPMYGVSNTSLRTILSTARCDVQVIHEEHDTLFGGKLPAPSAFTLRSLQNYVVDRKCDIGIATDGDADRVGVIDDTGRFLHPNDILVMLYYYLVKYKGWRGPVVRNVATTHMLDKVAAGFGETCYEVPVGFKYISAKMSETNAIIGGESSGGLTVRGHINGKDGIYASTLLVEMIAKTGKKMSEIAKEIEEEYGAIHMEERDYKFSQEKKDAIAHTLLEEKLLPQMPEEVEKVSYLDGCKVYFKDGGWIIARFSGTEPLLRIFCEMSDKYRAARMCECFEEFLGISYQGN</sequence>
<comment type="pathway">
    <text evidence="4">Lipid metabolism.</text>
</comment>
<dbReference type="OrthoDB" id="9806956at2"/>
<protein>
    <recommendedName>
        <fullName evidence="11">Phosphoglucomutase</fullName>
        <ecNumber evidence="6">5.4.2.2</ecNumber>
    </recommendedName>
    <alternativeName>
        <fullName evidence="13">Alpha-phosphoglucomutase</fullName>
    </alternativeName>
    <alternativeName>
        <fullName evidence="12">Glucose phosphomutase</fullName>
    </alternativeName>
</protein>
<dbReference type="EC" id="5.4.2.2" evidence="6"/>
<keyword evidence="8 14" id="KW-0479">Metal-binding</keyword>
<evidence type="ECO:0000256" key="7">
    <source>
        <dbReference type="ARBA" id="ARBA00022553"/>
    </source>
</evidence>
<dbReference type="Pfam" id="PF00408">
    <property type="entry name" value="PGM_PMM_IV"/>
    <property type="match status" value="1"/>
</dbReference>
<comment type="caution">
    <text evidence="19">The sequence shown here is derived from an EMBL/GenBank/DDBJ whole genome shotgun (WGS) entry which is preliminary data.</text>
</comment>
<evidence type="ECO:0000256" key="8">
    <source>
        <dbReference type="ARBA" id="ARBA00022723"/>
    </source>
</evidence>
<comment type="catalytic activity">
    <reaction evidence="1">
        <text>alpha-D-glucose 1-phosphate = alpha-D-glucose 6-phosphate</text>
        <dbReference type="Rhea" id="RHEA:23536"/>
        <dbReference type="ChEBI" id="CHEBI:58225"/>
        <dbReference type="ChEBI" id="CHEBI:58601"/>
        <dbReference type="EC" id="5.4.2.2"/>
    </reaction>
</comment>
<evidence type="ECO:0000259" key="16">
    <source>
        <dbReference type="Pfam" id="PF02878"/>
    </source>
</evidence>
<evidence type="ECO:0000259" key="18">
    <source>
        <dbReference type="Pfam" id="PF02880"/>
    </source>
</evidence>
<evidence type="ECO:0000256" key="11">
    <source>
        <dbReference type="ARBA" id="ARBA00039995"/>
    </source>
</evidence>
<dbReference type="GO" id="GO:0008973">
    <property type="term" value="F:phosphopentomutase activity"/>
    <property type="evidence" value="ECO:0007669"/>
    <property type="project" value="TreeGrafter"/>
</dbReference>
<dbReference type="InterPro" id="IPR005843">
    <property type="entry name" value="A-D-PHexomutase_C"/>
</dbReference>
<dbReference type="SUPFAM" id="SSF53738">
    <property type="entry name" value="Phosphoglucomutase, first 3 domains"/>
    <property type="match status" value="2"/>
</dbReference>
<evidence type="ECO:0000256" key="6">
    <source>
        <dbReference type="ARBA" id="ARBA00012728"/>
    </source>
</evidence>
<keyword evidence="10" id="KW-0413">Isomerase</keyword>
<organism evidence="19 20">
    <name type="scientific">Hungatella hathewayi WAL-18680</name>
    <dbReference type="NCBI Taxonomy" id="742737"/>
    <lineage>
        <taxon>Bacteria</taxon>
        <taxon>Bacillati</taxon>
        <taxon>Bacillota</taxon>
        <taxon>Clostridia</taxon>
        <taxon>Lachnospirales</taxon>
        <taxon>Lachnospiraceae</taxon>
        <taxon>Hungatella</taxon>
    </lineage>
</organism>
<dbReference type="PATRIC" id="fig|742737.3.peg.2772"/>
<dbReference type="CDD" id="cd05800">
    <property type="entry name" value="PGM_like2"/>
    <property type="match status" value="1"/>
</dbReference>
<dbReference type="Gene3D" id="3.40.120.10">
    <property type="entry name" value="Alpha-D-Glucose-1,6-Bisphosphate, subunit A, domain 3"/>
    <property type="match status" value="3"/>
</dbReference>
<feature type="domain" description="Alpha-D-phosphohexomutase C-terminal" evidence="15">
    <location>
        <begin position="441"/>
        <end position="482"/>
    </location>
</feature>
<dbReference type="GO" id="GO:0005975">
    <property type="term" value="P:carbohydrate metabolic process"/>
    <property type="evidence" value="ECO:0007669"/>
    <property type="project" value="InterPro"/>
</dbReference>
<dbReference type="InterPro" id="IPR005844">
    <property type="entry name" value="A-D-PHexomutase_a/b/a-I"/>
</dbReference>
<keyword evidence="7" id="KW-0597">Phosphoprotein</keyword>
<dbReference type="InterPro" id="IPR016055">
    <property type="entry name" value="A-D-PHexomutase_a/b/a-I/II/III"/>
</dbReference>
<evidence type="ECO:0000256" key="12">
    <source>
        <dbReference type="ARBA" id="ARBA00041398"/>
    </source>
</evidence>
<comment type="cofactor">
    <cofactor evidence="2">
        <name>Mg(2+)</name>
        <dbReference type="ChEBI" id="CHEBI:18420"/>
    </cofactor>
</comment>
<name>G5IGY6_9FIRM</name>
<dbReference type="Pfam" id="PF02879">
    <property type="entry name" value="PGM_PMM_II"/>
    <property type="match status" value="1"/>
</dbReference>
<dbReference type="AlphaFoldDB" id="G5IGY6"/>
<dbReference type="InterPro" id="IPR005845">
    <property type="entry name" value="A-D-PHexomutase_a/b/a-II"/>
</dbReference>
<dbReference type="RefSeq" id="WP_006780743.1">
    <property type="nucleotide sequence ID" value="NZ_CP040506.1"/>
</dbReference>
<dbReference type="SUPFAM" id="SSF55957">
    <property type="entry name" value="Phosphoglucomutase, C-terminal domain"/>
    <property type="match status" value="1"/>
</dbReference>
<evidence type="ECO:0000256" key="5">
    <source>
        <dbReference type="ARBA" id="ARBA00010231"/>
    </source>
</evidence>
<proteinExistence type="inferred from homology"/>
<dbReference type="InterPro" id="IPR005846">
    <property type="entry name" value="A-D-PHexomutase_a/b/a-III"/>
</dbReference>
<feature type="domain" description="Alpha-D-phosphohexomutase alpha/beta/alpha" evidence="16">
    <location>
        <begin position="2"/>
        <end position="137"/>
    </location>
</feature>
<evidence type="ECO:0000256" key="10">
    <source>
        <dbReference type="ARBA" id="ARBA00023235"/>
    </source>
</evidence>
<gene>
    <name evidence="19" type="ORF">HMPREF9473_02764</name>
</gene>
<dbReference type="InterPro" id="IPR036900">
    <property type="entry name" value="A-D-PHexomutase_C_sf"/>
</dbReference>
<dbReference type="HOGENOM" id="CLU_016950_7_1_9"/>
<dbReference type="Pfam" id="PF02880">
    <property type="entry name" value="PGM_PMM_III"/>
    <property type="match status" value="1"/>
</dbReference>
<dbReference type="PANTHER" id="PTHR45745:SF1">
    <property type="entry name" value="PHOSPHOGLUCOMUTASE 2B-RELATED"/>
    <property type="match status" value="1"/>
</dbReference>
<dbReference type="Gene3D" id="3.30.310.50">
    <property type="entry name" value="Alpha-D-phosphohexomutase, C-terminal domain"/>
    <property type="match status" value="1"/>
</dbReference>
<dbReference type="Proteomes" id="UP000005384">
    <property type="component" value="Unassembled WGS sequence"/>
</dbReference>
<dbReference type="PRINTS" id="PR00509">
    <property type="entry name" value="PGMPMM"/>
</dbReference>
<evidence type="ECO:0000256" key="13">
    <source>
        <dbReference type="ARBA" id="ARBA00041467"/>
    </source>
</evidence>
<feature type="domain" description="Alpha-D-phosphohexomutase alpha/beta/alpha" evidence="18">
    <location>
        <begin position="287"/>
        <end position="398"/>
    </location>
</feature>
<dbReference type="EMBL" id="ADLN01000069">
    <property type="protein sequence ID" value="EHI59242.1"/>
    <property type="molecule type" value="Genomic_DNA"/>
</dbReference>
<dbReference type="Pfam" id="PF02878">
    <property type="entry name" value="PGM_PMM_I"/>
    <property type="match status" value="1"/>
</dbReference>
<keyword evidence="9 14" id="KW-0460">Magnesium</keyword>
<dbReference type="FunFam" id="3.40.120.10:FF:000028">
    <property type="entry name" value="GlcNAc phosphomutase"/>
    <property type="match status" value="1"/>
</dbReference>
<comment type="similarity">
    <text evidence="5 14">Belongs to the phosphohexose mutase family.</text>
</comment>
<evidence type="ECO:0000313" key="20">
    <source>
        <dbReference type="Proteomes" id="UP000005384"/>
    </source>
</evidence>
<evidence type="ECO:0000256" key="9">
    <source>
        <dbReference type="ARBA" id="ARBA00022842"/>
    </source>
</evidence>
<evidence type="ECO:0000256" key="2">
    <source>
        <dbReference type="ARBA" id="ARBA00001946"/>
    </source>
</evidence>
<evidence type="ECO:0000256" key="4">
    <source>
        <dbReference type="ARBA" id="ARBA00005189"/>
    </source>
</evidence>
<evidence type="ECO:0000313" key="19">
    <source>
        <dbReference type="EMBL" id="EHI59242.1"/>
    </source>
</evidence>
<evidence type="ECO:0000259" key="17">
    <source>
        <dbReference type="Pfam" id="PF02879"/>
    </source>
</evidence>
<dbReference type="GO" id="GO:0000287">
    <property type="term" value="F:magnesium ion binding"/>
    <property type="evidence" value="ECO:0007669"/>
    <property type="project" value="InterPro"/>
</dbReference>
<evidence type="ECO:0000256" key="3">
    <source>
        <dbReference type="ARBA" id="ARBA00005164"/>
    </source>
</evidence>
<evidence type="ECO:0000256" key="14">
    <source>
        <dbReference type="RuleBase" id="RU004326"/>
    </source>
</evidence>
<accession>G5IGY6</accession>
<dbReference type="GO" id="GO:0006166">
    <property type="term" value="P:purine ribonucleoside salvage"/>
    <property type="evidence" value="ECO:0007669"/>
    <property type="project" value="TreeGrafter"/>
</dbReference>
<keyword evidence="20" id="KW-1185">Reference proteome</keyword>
<comment type="pathway">
    <text evidence="3">Glycolipid metabolism; diglucosyl-diacylglycerol biosynthesis.</text>
</comment>
<dbReference type="InterPro" id="IPR005841">
    <property type="entry name" value="Alpha-D-phosphohexomutase_SF"/>
</dbReference>
<dbReference type="InterPro" id="IPR016066">
    <property type="entry name" value="A-D-PHexomutase_CS"/>
</dbReference>